<evidence type="ECO:0000256" key="7">
    <source>
        <dbReference type="ARBA" id="ARBA00022691"/>
    </source>
</evidence>
<dbReference type="InterPro" id="IPR058240">
    <property type="entry name" value="rSAM_sf"/>
</dbReference>
<dbReference type="SMART" id="SM00876">
    <property type="entry name" value="BATS"/>
    <property type="match status" value="1"/>
</dbReference>
<feature type="binding site" evidence="14 15">
    <location>
        <position position="54"/>
    </location>
    <ligand>
        <name>[4Fe-4S] cluster</name>
        <dbReference type="ChEBI" id="CHEBI:49883"/>
        <note>4Fe-4S-S-AdoMet</note>
    </ligand>
</feature>
<evidence type="ECO:0000256" key="4">
    <source>
        <dbReference type="ARBA" id="ARBA00012236"/>
    </source>
</evidence>
<evidence type="ECO:0000256" key="15">
    <source>
        <dbReference type="PIRSR" id="PIRSR001619-1"/>
    </source>
</evidence>
<dbReference type="SMART" id="SM00729">
    <property type="entry name" value="Elp3"/>
    <property type="match status" value="1"/>
</dbReference>
<feature type="binding site" evidence="14 15">
    <location>
        <position position="58"/>
    </location>
    <ligand>
        <name>[4Fe-4S] cluster</name>
        <dbReference type="ChEBI" id="CHEBI:49883"/>
        <note>4Fe-4S-S-AdoMet</note>
    </ligand>
</feature>
<dbReference type="EMBL" id="QZKI01000108">
    <property type="protein sequence ID" value="RJP67114.1"/>
    <property type="molecule type" value="Genomic_DNA"/>
</dbReference>
<evidence type="ECO:0000256" key="5">
    <source>
        <dbReference type="ARBA" id="ARBA00022485"/>
    </source>
</evidence>
<comment type="cofactor">
    <cofactor evidence="14 15">
        <name>[4Fe-4S] cluster</name>
        <dbReference type="ChEBI" id="CHEBI:49883"/>
    </cofactor>
    <text evidence="14 15">Binds 1 [4Fe-4S] cluster. The cluster is coordinated with 3 cysteines and an exchangeable S-adenosyl-L-methionine.</text>
</comment>
<dbReference type="GO" id="GO:0051539">
    <property type="term" value="F:4 iron, 4 sulfur cluster binding"/>
    <property type="evidence" value="ECO:0007669"/>
    <property type="project" value="UniProtKB-KW"/>
</dbReference>
<dbReference type="SUPFAM" id="SSF102114">
    <property type="entry name" value="Radical SAM enzymes"/>
    <property type="match status" value="1"/>
</dbReference>
<dbReference type="InterPro" id="IPR006638">
    <property type="entry name" value="Elp3/MiaA/NifB-like_rSAM"/>
</dbReference>
<dbReference type="SFLD" id="SFLDG01278">
    <property type="entry name" value="biotin_synthase_like"/>
    <property type="match status" value="1"/>
</dbReference>
<evidence type="ECO:0000256" key="9">
    <source>
        <dbReference type="ARBA" id="ARBA00022723"/>
    </source>
</evidence>
<feature type="binding site" evidence="14 15">
    <location>
        <position position="61"/>
    </location>
    <ligand>
        <name>[4Fe-4S] cluster</name>
        <dbReference type="ChEBI" id="CHEBI:49883"/>
        <note>4Fe-4S-S-AdoMet</note>
    </ligand>
</feature>
<comment type="cofactor">
    <cofactor evidence="14">
        <name>[2Fe-2S] cluster</name>
        <dbReference type="ChEBI" id="CHEBI:190135"/>
    </cofactor>
    <text evidence="14">Binds 1 [2Fe-2S] cluster. The cluster is coordinated with 3 cysteines and 1 arginine.</text>
</comment>
<evidence type="ECO:0000313" key="17">
    <source>
        <dbReference type="EMBL" id="RJP67114.1"/>
    </source>
</evidence>
<dbReference type="PIRSF" id="PIRSF001619">
    <property type="entry name" value="Biotin_synth"/>
    <property type="match status" value="1"/>
</dbReference>
<dbReference type="SFLD" id="SFLDG01060">
    <property type="entry name" value="BATS_domain_containing"/>
    <property type="match status" value="1"/>
</dbReference>
<evidence type="ECO:0000256" key="1">
    <source>
        <dbReference type="ARBA" id="ARBA00004942"/>
    </source>
</evidence>
<sequence length="334" mass="36634">MQGGTLSPQEAREIIETPHEDVFHLISAANDVRRHFKGDMVDLCVIVNTKSGACTEDCAFCAQSAHHGTDAPVYPLMGKQEILKRARAAEAMGGNKLCFVTSGRGVESEDDLASICDAISAIAEQTSLDRCGSLGSLDHRQLKRLREAGLQSLHHNIETAESFFEHICTTHTYEDRIRTVRAAKELGFYVCCGGIFGMGESPQQRVEMALALRELDIDSVPLNFLNPIRGTRLEHAELLHPLDILKIIALFRFILPEKDIRACGGRERNLRSLQPLMYLAGANCTVIGNYLTTQGRDYKEDLEMIADLGLGVNLGGTLSPGTTSEAHKRTSGIL</sequence>
<feature type="binding site" evidence="14 15">
    <location>
        <position position="191"/>
    </location>
    <ligand>
        <name>[2Fe-2S] cluster</name>
        <dbReference type="ChEBI" id="CHEBI:190135"/>
    </ligand>
</feature>
<comment type="function">
    <text evidence="14">Catalyzes the conversion of dethiobiotin (DTB) to biotin by the insertion of a sulfur atom into dethiobiotin via a radical-based mechanism.</text>
</comment>
<evidence type="ECO:0000256" key="11">
    <source>
        <dbReference type="ARBA" id="ARBA00023004"/>
    </source>
</evidence>
<keyword evidence="5 14" id="KW-0004">4Fe-4S</keyword>
<feature type="domain" description="Radical SAM core" evidence="16">
    <location>
        <begin position="36"/>
        <end position="266"/>
    </location>
</feature>
<dbReference type="EC" id="2.8.1.6" evidence="4 14"/>
<evidence type="ECO:0000313" key="18">
    <source>
        <dbReference type="Proteomes" id="UP000285961"/>
    </source>
</evidence>
<dbReference type="Proteomes" id="UP000285961">
    <property type="component" value="Unassembled WGS sequence"/>
</dbReference>
<evidence type="ECO:0000259" key="16">
    <source>
        <dbReference type="PROSITE" id="PS51918"/>
    </source>
</evidence>
<keyword evidence="6 14" id="KW-0808">Transferase</keyword>
<organism evidence="17 18">
    <name type="scientific">Candidatus Abyssobacteria bacterium SURF_17</name>
    <dbReference type="NCBI Taxonomy" id="2093361"/>
    <lineage>
        <taxon>Bacteria</taxon>
        <taxon>Pseudomonadati</taxon>
        <taxon>Candidatus Hydrogenedentota</taxon>
        <taxon>Candidatus Abyssobacteria</taxon>
    </lineage>
</organism>
<dbReference type="NCBIfam" id="TIGR00433">
    <property type="entry name" value="bioB"/>
    <property type="match status" value="1"/>
</dbReference>
<dbReference type="InterPro" id="IPR013785">
    <property type="entry name" value="Aldolase_TIM"/>
</dbReference>
<dbReference type="AlphaFoldDB" id="A0A419ETG5"/>
<keyword evidence="8 14" id="KW-0001">2Fe-2S</keyword>
<dbReference type="GO" id="GO:0051537">
    <property type="term" value="F:2 iron, 2 sulfur cluster binding"/>
    <property type="evidence" value="ECO:0007669"/>
    <property type="project" value="UniProtKB-KW"/>
</dbReference>
<evidence type="ECO:0000256" key="10">
    <source>
        <dbReference type="ARBA" id="ARBA00022756"/>
    </source>
</evidence>
<dbReference type="GO" id="GO:0004076">
    <property type="term" value="F:biotin synthase activity"/>
    <property type="evidence" value="ECO:0007669"/>
    <property type="project" value="UniProtKB-UniRule"/>
</dbReference>
<comment type="similarity">
    <text evidence="2 14">Belongs to the radical SAM superfamily. Biotin synthase family.</text>
</comment>
<comment type="subunit">
    <text evidence="3 14">Homodimer.</text>
</comment>
<keyword evidence="7 14" id="KW-0949">S-adenosyl-L-methionine</keyword>
<evidence type="ECO:0000256" key="3">
    <source>
        <dbReference type="ARBA" id="ARBA00011738"/>
    </source>
</evidence>
<protein>
    <recommendedName>
        <fullName evidence="4 14">Biotin synthase</fullName>
        <ecNumber evidence="4 14">2.8.1.6</ecNumber>
    </recommendedName>
</protein>
<feature type="binding site" evidence="14 15">
    <location>
        <position position="98"/>
    </location>
    <ligand>
        <name>[2Fe-2S] cluster</name>
        <dbReference type="ChEBI" id="CHEBI:190135"/>
    </ligand>
</feature>
<gene>
    <name evidence="14 17" type="primary">bioB</name>
    <name evidence="17" type="ORF">C4532_15075</name>
</gene>
<comment type="caution">
    <text evidence="17">The sequence shown here is derived from an EMBL/GenBank/DDBJ whole genome shotgun (WGS) entry which is preliminary data.</text>
</comment>
<proteinExistence type="inferred from homology"/>
<evidence type="ECO:0000256" key="8">
    <source>
        <dbReference type="ARBA" id="ARBA00022714"/>
    </source>
</evidence>
<dbReference type="InterPro" id="IPR007197">
    <property type="entry name" value="rSAM"/>
</dbReference>
<dbReference type="Pfam" id="PF06968">
    <property type="entry name" value="BATS"/>
    <property type="match status" value="1"/>
</dbReference>
<name>A0A419ETG5_9BACT</name>
<dbReference type="GO" id="GO:0005506">
    <property type="term" value="F:iron ion binding"/>
    <property type="evidence" value="ECO:0007669"/>
    <property type="project" value="UniProtKB-UniRule"/>
</dbReference>
<accession>A0A419ETG5</accession>
<dbReference type="FunFam" id="3.20.20.70:FF:000026">
    <property type="entry name" value="Biotin synthase"/>
    <property type="match status" value="1"/>
</dbReference>
<dbReference type="InterPro" id="IPR024177">
    <property type="entry name" value="Biotin_synthase"/>
</dbReference>
<dbReference type="SFLD" id="SFLDS00029">
    <property type="entry name" value="Radical_SAM"/>
    <property type="match status" value="1"/>
</dbReference>
<dbReference type="PROSITE" id="PS51918">
    <property type="entry name" value="RADICAL_SAM"/>
    <property type="match status" value="1"/>
</dbReference>
<evidence type="ECO:0000256" key="6">
    <source>
        <dbReference type="ARBA" id="ARBA00022679"/>
    </source>
</evidence>
<dbReference type="PANTHER" id="PTHR22976:SF2">
    <property type="entry name" value="BIOTIN SYNTHASE, MITOCHONDRIAL"/>
    <property type="match status" value="1"/>
</dbReference>
<feature type="binding site" evidence="14 15">
    <location>
        <position position="131"/>
    </location>
    <ligand>
        <name>[2Fe-2S] cluster</name>
        <dbReference type="ChEBI" id="CHEBI:190135"/>
    </ligand>
</feature>
<comment type="cofactor">
    <cofactor evidence="15">
        <name>[2Fe-2S] cluster</name>
        <dbReference type="ChEBI" id="CHEBI:190135"/>
    </cofactor>
    <text evidence="15">Binds 1 [2Fe-2S] cluster. The cluster is coordinated with 3 cysteines and 1 arginine.</text>
</comment>
<dbReference type="PANTHER" id="PTHR22976">
    <property type="entry name" value="BIOTIN SYNTHASE"/>
    <property type="match status" value="1"/>
</dbReference>
<keyword evidence="12 14" id="KW-0411">Iron-sulfur</keyword>
<keyword evidence="10 14" id="KW-0093">Biotin biosynthesis</keyword>
<dbReference type="InterPro" id="IPR002684">
    <property type="entry name" value="Biotin_synth/BioAB"/>
</dbReference>
<evidence type="ECO:0000256" key="2">
    <source>
        <dbReference type="ARBA" id="ARBA00010765"/>
    </source>
</evidence>
<dbReference type="GO" id="GO:0009102">
    <property type="term" value="P:biotin biosynthetic process"/>
    <property type="evidence" value="ECO:0007669"/>
    <property type="project" value="UniProtKB-UniRule"/>
</dbReference>
<dbReference type="Gene3D" id="3.20.20.70">
    <property type="entry name" value="Aldolase class I"/>
    <property type="match status" value="1"/>
</dbReference>
<feature type="binding site" evidence="14 15">
    <location>
        <position position="261"/>
    </location>
    <ligand>
        <name>[2Fe-2S] cluster</name>
        <dbReference type="ChEBI" id="CHEBI:190135"/>
    </ligand>
</feature>
<dbReference type="InterPro" id="IPR010722">
    <property type="entry name" value="BATS_dom"/>
</dbReference>
<keyword evidence="11 14" id="KW-0408">Iron</keyword>
<keyword evidence="9 14" id="KW-0479">Metal-binding</keyword>
<dbReference type="CDD" id="cd01335">
    <property type="entry name" value="Radical_SAM"/>
    <property type="match status" value="1"/>
</dbReference>
<dbReference type="Pfam" id="PF04055">
    <property type="entry name" value="Radical_SAM"/>
    <property type="match status" value="1"/>
</dbReference>
<evidence type="ECO:0000256" key="12">
    <source>
        <dbReference type="ARBA" id="ARBA00023014"/>
    </source>
</evidence>
<dbReference type="HAMAP" id="MF_01694">
    <property type="entry name" value="BioB"/>
    <property type="match status" value="1"/>
</dbReference>
<evidence type="ECO:0000256" key="14">
    <source>
        <dbReference type="HAMAP-Rule" id="MF_01694"/>
    </source>
</evidence>
<reference evidence="17 18" key="1">
    <citation type="journal article" date="2017" name="ISME J.">
        <title>Energy and carbon metabolisms in a deep terrestrial subsurface fluid microbial community.</title>
        <authorList>
            <person name="Momper L."/>
            <person name="Jungbluth S.P."/>
            <person name="Lee M.D."/>
            <person name="Amend J.P."/>
        </authorList>
    </citation>
    <scope>NUCLEOTIDE SEQUENCE [LARGE SCALE GENOMIC DNA]</scope>
    <source>
        <strain evidence="17">SURF_17</strain>
    </source>
</reference>
<dbReference type="UniPathway" id="UPA00078">
    <property type="reaction ID" value="UER00162"/>
</dbReference>
<evidence type="ECO:0000256" key="13">
    <source>
        <dbReference type="ARBA" id="ARBA00051157"/>
    </source>
</evidence>
<comment type="catalytic activity">
    <reaction evidence="13 14">
        <text>(4R,5S)-dethiobiotin + (sulfur carrier)-SH + 2 reduced [2Fe-2S]-[ferredoxin] + 2 S-adenosyl-L-methionine = (sulfur carrier)-H + biotin + 2 5'-deoxyadenosine + 2 L-methionine + 2 oxidized [2Fe-2S]-[ferredoxin]</text>
        <dbReference type="Rhea" id="RHEA:22060"/>
        <dbReference type="Rhea" id="RHEA-COMP:10000"/>
        <dbReference type="Rhea" id="RHEA-COMP:10001"/>
        <dbReference type="Rhea" id="RHEA-COMP:14737"/>
        <dbReference type="Rhea" id="RHEA-COMP:14739"/>
        <dbReference type="ChEBI" id="CHEBI:17319"/>
        <dbReference type="ChEBI" id="CHEBI:29917"/>
        <dbReference type="ChEBI" id="CHEBI:33737"/>
        <dbReference type="ChEBI" id="CHEBI:33738"/>
        <dbReference type="ChEBI" id="CHEBI:57586"/>
        <dbReference type="ChEBI" id="CHEBI:57844"/>
        <dbReference type="ChEBI" id="CHEBI:59789"/>
        <dbReference type="ChEBI" id="CHEBI:64428"/>
        <dbReference type="ChEBI" id="CHEBI:149473"/>
        <dbReference type="EC" id="2.8.1.6"/>
    </reaction>
</comment>
<comment type="pathway">
    <text evidence="1 14">Cofactor biosynthesis; biotin biosynthesis; biotin from 7,8-diaminononanoate: step 2/2.</text>
</comment>